<dbReference type="PANTHER" id="PTHR38778">
    <property type="entry name" value="CYTOPLASMIC PROTEIN-RELATED"/>
    <property type="match status" value="1"/>
</dbReference>
<accession>A0ABQ6E2R2</accession>
<protein>
    <recommendedName>
        <fullName evidence="3">DUF469 family protein</fullName>
    </recommendedName>
</protein>
<dbReference type="EMBL" id="BSPQ01000013">
    <property type="protein sequence ID" value="GLS91667.1"/>
    <property type="molecule type" value="Genomic_DNA"/>
</dbReference>
<keyword evidence="2" id="KW-1185">Reference proteome</keyword>
<name>A0ABQ6E2R2_9GAMM</name>
<dbReference type="PANTHER" id="PTHR38778:SF1">
    <property type="entry name" value="CYTOPLASMIC PROTEIN"/>
    <property type="match status" value="1"/>
</dbReference>
<comment type="caution">
    <text evidence="1">The sequence shown here is derived from an EMBL/GenBank/DDBJ whole genome shotgun (WGS) entry which is preliminary data.</text>
</comment>
<evidence type="ECO:0000313" key="2">
    <source>
        <dbReference type="Proteomes" id="UP001157353"/>
    </source>
</evidence>
<sequence>MKTTNQVKRSNRLNKKLYVGEYAVLGFEVSFKFSEIDEKIFDAFFTDFVEFVESRNLIMGGAGGAQNFVIYISSYGRYVSATEEDRQAFEAWLAEHQFITECQVAELSDAYYGI</sequence>
<evidence type="ECO:0000313" key="1">
    <source>
        <dbReference type="EMBL" id="GLS91667.1"/>
    </source>
</evidence>
<gene>
    <name evidence="1" type="ORF">GCM10007916_27360</name>
</gene>
<organism evidence="1 2">
    <name type="scientific">Psychromonas marina</name>
    <dbReference type="NCBI Taxonomy" id="88364"/>
    <lineage>
        <taxon>Bacteria</taxon>
        <taxon>Pseudomonadati</taxon>
        <taxon>Pseudomonadota</taxon>
        <taxon>Gammaproteobacteria</taxon>
        <taxon>Alteromonadales</taxon>
        <taxon>Psychromonadaceae</taxon>
        <taxon>Psychromonas</taxon>
    </lineage>
</organism>
<proteinExistence type="predicted"/>
<dbReference type="RefSeq" id="WP_284204771.1">
    <property type="nucleotide sequence ID" value="NZ_BSPQ01000013.1"/>
</dbReference>
<reference evidence="2" key="1">
    <citation type="journal article" date="2019" name="Int. J. Syst. Evol. Microbiol.">
        <title>The Global Catalogue of Microorganisms (GCM) 10K type strain sequencing project: providing services to taxonomists for standard genome sequencing and annotation.</title>
        <authorList>
            <consortium name="The Broad Institute Genomics Platform"/>
            <consortium name="The Broad Institute Genome Sequencing Center for Infectious Disease"/>
            <person name="Wu L."/>
            <person name="Ma J."/>
        </authorList>
    </citation>
    <scope>NUCLEOTIDE SEQUENCE [LARGE SCALE GENOMIC DNA]</scope>
    <source>
        <strain evidence="2">NBRC 103166</strain>
    </source>
</reference>
<dbReference type="Pfam" id="PF04320">
    <property type="entry name" value="YggL_50S_bp"/>
    <property type="match status" value="1"/>
</dbReference>
<dbReference type="Proteomes" id="UP001157353">
    <property type="component" value="Unassembled WGS sequence"/>
</dbReference>
<evidence type="ECO:0008006" key="3">
    <source>
        <dbReference type="Google" id="ProtNLM"/>
    </source>
</evidence>
<dbReference type="InterPro" id="IPR007416">
    <property type="entry name" value="YggL_50S_bp"/>
</dbReference>